<dbReference type="InterPro" id="IPR023753">
    <property type="entry name" value="FAD/NAD-binding_dom"/>
</dbReference>
<keyword evidence="5" id="KW-0560">Oxidoreductase</keyword>
<dbReference type="InterPro" id="IPR036188">
    <property type="entry name" value="FAD/NAD-bd_sf"/>
</dbReference>
<comment type="similarity">
    <text evidence="2">Belongs to the NADH dehydrogenase family.</text>
</comment>
<comment type="caution">
    <text evidence="8">The sequence shown here is derived from an EMBL/GenBank/DDBJ whole genome shotgun (WGS) entry which is preliminary data.</text>
</comment>
<dbReference type="SUPFAM" id="SSF51905">
    <property type="entry name" value="FAD/NAD(P)-binding domain"/>
    <property type="match status" value="1"/>
</dbReference>
<dbReference type="AlphaFoldDB" id="A0A4V3JY46"/>
<proteinExistence type="inferred from homology"/>
<accession>A0A4V3JY46</accession>
<keyword evidence="4" id="KW-0274">FAD</keyword>
<evidence type="ECO:0000313" key="8">
    <source>
        <dbReference type="EMBL" id="TGN19016.1"/>
    </source>
</evidence>
<evidence type="ECO:0000259" key="7">
    <source>
        <dbReference type="Pfam" id="PF07992"/>
    </source>
</evidence>
<dbReference type="OrthoDB" id="9784880at2"/>
<keyword evidence="9" id="KW-1185">Reference proteome</keyword>
<keyword evidence="3" id="KW-0285">Flavoprotein</keyword>
<reference evidence="8" key="1">
    <citation type="journal article" date="2019" name="PLoS Negl. Trop. Dis.">
        <title>Revisiting the worldwide diversity of Leptospira species in the environment.</title>
        <authorList>
            <person name="Vincent A.T."/>
            <person name="Schiettekatte O."/>
            <person name="Bourhy P."/>
            <person name="Veyrier F.J."/>
            <person name="Picardeau M."/>
        </authorList>
    </citation>
    <scope>NUCLEOTIDE SEQUENCE [LARGE SCALE GENOMIC DNA]</scope>
    <source>
        <strain evidence="8">201300427</strain>
    </source>
</reference>
<protein>
    <submittedName>
        <fullName evidence="8">NADH dehydrogenase FAD-containing subunit</fullName>
    </submittedName>
</protein>
<keyword evidence="6" id="KW-0812">Transmembrane</keyword>
<dbReference type="InterPro" id="IPR051169">
    <property type="entry name" value="NADH-Q_oxidoreductase"/>
</dbReference>
<dbReference type="PANTHER" id="PTHR42913:SF3">
    <property type="entry name" value="64 KDA MITOCHONDRIAL NADH DEHYDROGENASE (EUROFUNG)"/>
    <property type="match status" value="1"/>
</dbReference>
<dbReference type="PANTHER" id="PTHR42913">
    <property type="entry name" value="APOPTOSIS-INDUCING FACTOR 1"/>
    <property type="match status" value="1"/>
</dbReference>
<evidence type="ECO:0000256" key="2">
    <source>
        <dbReference type="ARBA" id="ARBA00005272"/>
    </source>
</evidence>
<dbReference type="Gene3D" id="3.50.50.100">
    <property type="match status" value="1"/>
</dbReference>
<organism evidence="8 9">
    <name type="scientific">Leptospira idonii</name>
    <dbReference type="NCBI Taxonomy" id="1193500"/>
    <lineage>
        <taxon>Bacteria</taxon>
        <taxon>Pseudomonadati</taxon>
        <taxon>Spirochaetota</taxon>
        <taxon>Spirochaetia</taxon>
        <taxon>Leptospirales</taxon>
        <taxon>Leptospiraceae</taxon>
        <taxon>Leptospira</taxon>
    </lineage>
</organism>
<evidence type="ECO:0000256" key="4">
    <source>
        <dbReference type="ARBA" id="ARBA00022827"/>
    </source>
</evidence>
<dbReference type="Proteomes" id="UP000298058">
    <property type="component" value="Unassembled WGS sequence"/>
</dbReference>
<keyword evidence="6" id="KW-0472">Membrane</keyword>
<feature type="transmembrane region" description="Helical" evidence="6">
    <location>
        <begin position="6"/>
        <end position="24"/>
    </location>
</feature>
<dbReference type="Pfam" id="PF07992">
    <property type="entry name" value="Pyr_redox_2"/>
    <property type="match status" value="1"/>
</dbReference>
<name>A0A4V3JY46_9LEPT</name>
<evidence type="ECO:0000256" key="3">
    <source>
        <dbReference type="ARBA" id="ARBA00022630"/>
    </source>
</evidence>
<gene>
    <name evidence="8" type="ORF">EHS15_11445</name>
</gene>
<dbReference type="PRINTS" id="PR00368">
    <property type="entry name" value="FADPNR"/>
</dbReference>
<dbReference type="EMBL" id="RQHW01000042">
    <property type="protein sequence ID" value="TGN19016.1"/>
    <property type="molecule type" value="Genomic_DNA"/>
</dbReference>
<evidence type="ECO:0000256" key="1">
    <source>
        <dbReference type="ARBA" id="ARBA00001974"/>
    </source>
</evidence>
<dbReference type="PRINTS" id="PR00469">
    <property type="entry name" value="PNDRDTASEII"/>
</dbReference>
<evidence type="ECO:0000313" key="9">
    <source>
        <dbReference type="Proteomes" id="UP000298058"/>
    </source>
</evidence>
<keyword evidence="6" id="KW-1133">Transmembrane helix</keyword>
<dbReference type="GO" id="GO:0003955">
    <property type="term" value="F:NAD(P)H dehydrogenase (quinone) activity"/>
    <property type="evidence" value="ECO:0007669"/>
    <property type="project" value="TreeGrafter"/>
</dbReference>
<feature type="domain" description="FAD/NAD(P)-binding" evidence="7">
    <location>
        <begin position="6"/>
        <end position="270"/>
    </location>
</feature>
<evidence type="ECO:0000256" key="5">
    <source>
        <dbReference type="ARBA" id="ARBA00023002"/>
    </source>
</evidence>
<evidence type="ECO:0000256" key="6">
    <source>
        <dbReference type="SAM" id="Phobius"/>
    </source>
</evidence>
<dbReference type="GO" id="GO:0019646">
    <property type="term" value="P:aerobic electron transport chain"/>
    <property type="evidence" value="ECO:0007669"/>
    <property type="project" value="TreeGrafter"/>
</dbReference>
<dbReference type="RefSeq" id="WP_135760699.1">
    <property type="nucleotide sequence ID" value="NZ_RQHW01000042.1"/>
</dbReference>
<comment type="cofactor">
    <cofactor evidence="1">
        <name>FAD</name>
        <dbReference type="ChEBI" id="CHEBI:57692"/>
    </cofactor>
</comment>
<sequence length="378" mass="41479">MENQKTIIIAGGGYAGILAANRLARKKLPLKLILITDKPNFQERIRNHQLLAGNLKKEYPISDLLHKKITLKLGKIDKINGDKKEILLENKETLSYDYLIYALGVQKLPSNPDLPNYISIAEVEDCRKMNQVLRQISKPKITIIGAGLSGIETVAELAETFPHSELSIIENGKLGSGFSDAARNWMIDHLTKNQVNILEDTKVTSFSEGSIHTSAGFQLKHDICIFSNGLQASPVGSASSLPVNPKGQILVNEFLGCKSHPEIIGAGDGIQVDSPSGSHLRMACASAMPMGIYAAERLSFLLGAKSKLGEKPFSLAYLGRNVSLGRKDGVVQSSLRDDTPIGIVWKAKAAARIKETICKLTIFSMKMEKYFNFYLWKA</sequence>